<evidence type="ECO:0000313" key="8">
    <source>
        <dbReference type="Proteomes" id="UP001438707"/>
    </source>
</evidence>
<feature type="domain" description="Large ribosomal subunit protein bL12 C-terminal" evidence="6">
    <location>
        <begin position="180"/>
        <end position="246"/>
    </location>
</feature>
<dbReference type="HAMAP" id="MF_00368">
    <property type="entry name" value="Ribosomal_bL12"/>
    <property type="match status" value="1"/>
</dbReference>
<evidence type="ECO:0000256" key="4">
    <source>
        <dbReference type="SAM" id="MobiDB-lite"/>
    </source>
</evidence>
<keyword evidence="5" id="KW-0732">Signal</keyword>
<protein>
    <recommendedName>
        <fullName evidence="6">Large ribosomal subunit protein bL12 C-terminal domain-containing protein</fullName>
    </recommendedName>
</protein>
<keyword evidence="3" id="KW-0687">Ribonucleoprotein</keyword>
<feature type="region of interest" description="Disordered" evidence="4">
    <location>
        <begin position="85"/>
        <end position="106"/>
    </location>
</feature>
<evidence type="ECO:0000313" key="7">
    <source>
        <dbReference type="EMBL" id="KAK9825205.1"/>
    </source>
</evidence>
<evidence type="ECO:0000256" key="5">
    <source>
        <dbReference type="SAM" id="SignalP"/>
    </source>
</evidence>
<gene>
    <name evidence="7" type="ORF">WJX74_000023</name>
</gene>
<evidence type="ECO:0000256" key="2">
    <source>
        <dbReference type="ARBA" id="ARBA00022980"/>
    </source>
</evidence>
<dbReference type="PANTHER" id="PTHR45987:SF4">
    <property type="entry name" value="LARGE RIBOSOMAL SUBUNIT PROTEIN BL12M"/>
    <property type="match status" value="1"/>
</dbReference>
<feature type="signal peptide" evidence="5">
    <location>
        <begin position="1"/>
        <end position="17"/>
    </location>
</feature>
<keyword evidence="2" id="KW-0689">Ribosomal protein</keyword>
<dbReference type="Gene3D" id="3.30.1390.10">
    <property type="match status" value="1"/>
</dbReference>
<sequence length="247" mass="26653">MRRSGLLLARWCNVLLSEQGSHSCKQLEAQCRAFYACTQSSSSGPDTSAASSWQPSVRYQHGVQHQQQQQAPHLLASCSASPCPQHRQYASGPGQEDSLIEDEPEVRELGSPRVKRIVDEIVNLNLLEVADLVEILRVRLGLGPDTFGMQMQPMGAAQPAAAAAAAAPEAAAPAAEKTEFNVKLDGYDAAAKIKVIKEVRAITGLGLKEAKEMVEKAPVMLKESLKKEEADELKTKLEAVGAKIVLE</sequence>
<dbReference type="AlphaFoldDB" id="A0AAW1QUR7"/>
<feature type="chain" id="PRO_5043609706" description="Large ribosomal subunit protein bL12 C-terminal domain-containing protein" evidence="5">
    <location>
        <begin position="18"/>
        <end position="247"/>
    </location>
</feature>
<dbReference type="Pfam" id="PF00542">
    <property type="entry name" value="Ribosomal_L12"/>
    <property type="match status" value="1"/>
</dbReference>
<dbReference type="GO" id="GO:0003735">
    <property type="term" value="F:structural constituent of ribosome"/>
    <property type="evidence" value="ECO:0007669"/>
    <property type="project" value="InterPro"/>
</dbReference>
<dbReference type="SUPFAM" id="SSF54736">
    <property type="entry name" value="ClpS-like"/>
    <property type="match status" value="1"/>
</dbReference>
<dbReference type="InterPro" id="IPR000206">
    <property type="entry name" value="Ribosomal_bL12"/>
</dbReference>
<dbReference type="NCBIfam" id="TIGR00855">
    <property type="entry name" value="L12"/>
    <property type="match status" value="1"/>
</dbReference>
<dbReference type="InterPro" id="IPR013823">
    <property type="entry name" value="Ribosomal_bL12_C"/>
</dbReference>
<reference evidence="7 8" key="1">
    <citation type="journal article" date="2024" name="Nat. Commun.">
        <title>Phylogenomics reveals the evolutionary origins of lichenization in chlorophyte algae.</title>
        <authorList>
            <person name="Puginier C."/>
            <person name="Libourel C."/>
            <person name="Otte J."/>
            <person name="Skaloud P."/>
            <person name="Haon M."/>
            <person name="Grisel S."/>
            <person name="Petersen M."/>
            <person name="Berrin J.G."/>
            <person name="Delaux P.M."/>
            <person name="Dal Grande F."/>
            <person name="Keller J."/>
        </authorList>
    </citation>
    <scope>NUCLEOTIDE SEQUENCE [LARGE SCALE GENOMIC DNA]</scope>
    <source>
        <strain evidence="7 8">SAG 2145</strain>
    </source>
</reference>
<name>A0AAW1QUR7_9CHLO</name>
<proteinExistence type="inferred from homology"/>
<dbReference type="PANTHER" id="PTHR45987">
    <property type="entry name" value="39S RIBOSOMAL PROTEIN L12"/>
    <property type="match status" value="1"/>
</dbReference>
<comment type="similarity">
    <text evidence="1">Belongs to the bacterial ribosomal protein bL12 family.</text>
</comment>
<feature type="compositionally biased region" description="Low complexity" evidence="4">
    <location>
        <begin position="40"/>
        <end position="52"/>
    </location>
</feature>
<dbReference type="GO" id="GO:0003729">
    <property type="term" value="F:mRNA binding"/>
    <property type="evidence" value="ECO:0007669"/>
    <property type="project" value="TreeGrafter"/>
</dbReference>
<accession>A0AAW1QUR7</accession>
<dbReference type="GO" id="GO:0005840">
    <property type="term" value="C:ribosome"/>
    <property type="evidence" value="ECO:0007669"/>
    <property type="project" value="UniProtKB-KW"/>
</dbReference>
<dbReference type="InterPro" id="IPR036235">
    <property type="entry name" value="Ribosomal_bL12_oligo_N_sf"/>
</dbReference>
<dbReference type="FunFam" id="3.30.1390.10:FF:000001">
    <property type="entry name" value="50S ribosomal protein L7/L12"/>
    <property type="match status" value="1"/>
</dbReference>
<dbReference type="EMBL" id="JALJOS010000025">
    <property type="protein sequence ID" value="KAK9825205.1"/>
    <property type="molecule type" value="Genomic_DNA"/>
</dbReference>
<keyword evidence="8" id="KW-1185">Reference proteome</keyword>
<dbReference type="SUPFAM" id="SSF48300">
    <property type="entry name" value="Ribosomal protein L7/12, oligomerisation (N-terminal) domain"/>
    <property type="match status" value="1"/>
</dbReference>
<dbReference type="InterPro" id="IPR014719">
    <property type="entry name" value="Ribosomal_bL12_C/ClpS-like"/>
</dbReference>
<dbReference type="GO" id="GO:1990904">
    <property type="term" value="C:ribonucleoprotein complex"/>
    <property type="evidence" value="ECO:0007669"/>
    <property type="project" value="UniProtKB-KW"/>
</dbReference>
<comment type="caution">
    <text evidence="7">The sequence shown here is derived from an EMBL/GenBank/DDBJ whole genome shotgun (WGS) entry which is preliminary data.</text>
</comment>
<evidence type="ECO:0000259" key="6">
    <source>
        <dbReference type="Pfam" id="PF00542"/>
    </source>
</evidence>
<evidence type="ECO:0000256" key="3">
    <source>
        <dbReference type="ARBA" id="ARBA00023274"/>
    </source>
</evidence>
<feature type="region of interest" description="Disordered" evidence="4">
    <location>
        <begin position="40"/>
        <end position="66"/>
    </location>
</feature>
<dbReference type="CDD" id="cd00387">
    <property type="entry name" value="Ribosomal_L7_L12"/>
    <property type="match status" value="1"/>
</dbReference>
<organism evidence="7 8">
    <name type="scientific">Apatococcus lobatus</name>
    <dbReference type="NCBI Taxonomy" id="904363"/>
    <lineage>
        <taxon>Eukaryota</taxon>
        <taxon>Viridiplantae</taxon>
        <taxon>Chlorophyta</taxon>
        <taxon>core chlorophytes</taxon>
        <taxon>Trebouxiophyceae</taxon>
        <taxon>Chlorellales</taxon>
        <taxon>Chlorellaceae</taxon>
        <taxon>Apatococcus</taxon>
    </lineage>
</organism>
<evidence type="ECO:0000256" key="1">
    <source>
        <dbReference type="ARBA" id="ARBA00007197"/>
    </source>
</evidence>
<dbReference type="GO" id="GO:0006412">
    <property type="term" value="P:translation"/>
    <property type="evidence" value="ECO:0007669"/>
    <property type="project" value="InterPro"/>
</dbReference>
<dbReference type="Proteomes" id="UP001438707">
    <property type="component" value="Unassembled WGS sequence"/>
</dbReference>